<accession>A0ACC5YIP8</accession>
<keyword evidence="2" id="KW-1185">Reference proteome</keyword>
<name>A0ACC5YIP8_9TELE</name>
<gene>
    <name evidence="1" type="ORF">PDJAM_G00246980</name>
</gene>
<reference evidence="1" key="1">
    <citation type="submission" date="2020-02" db="EMBL/GenBank/DDBJ databases">
        <title>Genome sequencing of the panga catfish, Pangasius djambal.</title>
        <authorList>
            <person name="Wen M."/>
            <person name="Zahm M."/>
            <person name="Roques C."/>
            <person name="Cabau C."/>
            <person name="Klopp C."/>
            <person name="Donnadieu C."/>
            <person name="Jouanno E."/>
            <person name="Avarre J.-C."/>
            <person name="Campet M."/>
            <person name="Ha T."/>
            <person name="Dugue R."/>
            <person name="Lampietro C."/>
            <person name="Louis A."/>
            <person name="Herpin A."/>
            <person name="Echchiki A."/>
            <person name="Berthelot C."/>
            <person name="Parey E."/>
            <person name="Roest-Crollius H."/>
            <person name="Braasch I."/>
            <person name="Postlethwait J.H."/>
            <person name="Bobe J."/>
            <person name="Montfort J."/>
            <person name="Bouchez O."/>
            <person name="Begum T."/>
            <person name="Schartl M."/>
            <person name="Gustiano R."/>
            <person name="Guiguen Y."/>
        </authorList>
    </citation>
    <scope>NUCLEOTIDE SEQUENCE</scope>
    <source>
        <strain evidence="1">Pdj_M5554</strain>
    </source>
</reference>
<dbReference type="EMBL" id="CM040982">
    <property type="protein sequence ID" value="MCJ8735495.1"/>
    <property type="molecule type" value="Genomic_DNA"/>
</dbReference>
<evidence type="ECO:0000313" key="2">
    <source>
        <dbReference type="Proteomes" id="UP000830395"/>
    </source>
</evidence>
<evidence type="ECO:0000313" key="1">
    <source>
        <dbReference type="EMBL" id="MCJ8735495.1"/>
    </source>
</evidence>
<proteinExistence type="predicted"/>
<dbReference type="Proteomes" id="UP000830395">
    <property type="component" value="Chromosome 8"/>
</dbReference>
<comment type="caution">
    <text evidence="1">The sequence shown here is derived from an EMBL/GenBank/DDBJ whole genome shotgun (WGS) entry which is preliminary data.</text>
</comment>
<sequence>MGKISVKPRSKKRRSNSLQSQEVIPVNVKEESEIPENSFSASSEPRPNQPAGFNVSTPSTPTSVSFNTSAVDRSHVISPGLCHNNIGQLTINNNVVIAPDTRERNPVPQDGVSDNDASTTTILRTPKKSKKSRRSRCSAARRSLVPFCREHAIVGEITGALVTSEYHCSECSFKIPSWKPPRFRVRCPRCKMSWRCDKVQCTCKAKLTLEQPSGQTQRVTLDDSLLRSIVRFKQQGYCKTESIENKVLKAGSVKVVYDDGVVRSVTKISSGSMSLPDMPDDFKRDSD</sequence>
<protein>
    <submittedName>
        <fullName evidence="1">Uncharacterized protein</fullName>
    </submittedName>
</protein>
<organism evidence="1 2">
    <name type="scientific">Pangasius djambal</name>
    <dbReference type="NCBI Taxonomy" id="1691987"/>
    <lineage>
        <taxon>Eukaryota</taxon>
        <taxon>Metazoa</taxon>
        <taxon>Chordata</taxon>
        <taxon>Craniata</taxon>
        <taxon>Vertebrata</taxon>
        <taxon>Euteleostomi</taxon>
        <taxon>Actinopterygii</taxon>
        <taxon>Neopterygii</taxon>
        <taxon>Teleostei</taxon>
        <taxon>Ostariophysi</taxon>
        <taxon>Siluriformes</taxon>
        <taxon>Pangasiidae</taxon>
        <taxon>Pangasius</taxon>
    </lineage>
</organism>